<accession>A0A4Z0ND44</accession>
<proteinExistence type="predicted"/>
<organism evidence="1 2">
    <name type="scientific">Methylobacterium nonmethylotrophicum</name>
    <dbReference type="NCBI Taxonomy" id="1141884"/>
    <lineage>
        <taxon>Bacteria</taxon>
        <taxon>Pseudomonadati</taxon>
        <taxon>Pseudomonadota</taxon>
        <taxon>Alphaproteobacteria</taxon>
        <taxon>Hyphomicrobiales</taxon>
        <taxon>Methylobacteriaceae</taxon>
        <taxon>Methylobacterium</taxon>
    </lineage>
</organism>
<protein>
    <submittedName>
        <fullName evidence="1">Uncharacterized protein</fullName>
    </submittedName>
</protein>
<dbReference type="EMBL" id="SRLB01000058">
    <property type="protein sequence ID" value="TGD92746.1"/>
    <property type="molecule type" value="Genomic_DNA"/>
</dbReference>
<evidence type="ECO:0000313" key="2">
    <source>
        <dbReference type="Proteomes" id="UP000297535"/>
    </source>
</evidence>
<dbReference type="Proteomes" id="UP000297535">
    <property type="component" value="Unassembled WGS sequence"/>
</dbReference>
<reference evidence="1 2" key="1">
    <citation type="submission" date="2019-04" db="EMBL/GenBank/DDBJ databases">
        <authorList>
            <person name="Feng G."/>
            <person name="Zhu H."/>
        </authorList>
    </citation>
    <scope>NUCLEOTIDE SEQUENCE [LARGE SCALE GENOMIC DNA]</scope>
    <source>
        <strain evidence="1 2">6HR-1</strain>
    </source>
</reference>
<keyword evidence="2" id="KW-1185">Reference proteome</keyword>
<evidence type="ECO:0000313" key="1">
    <source>
        <dbReference type="EMBL" id="TGD92746.1"/>
    </source>
</evidence>
<dbReference type="AlphaFoldDB" id="A0A4Z0ND44"/>
<dbReference type="RefSeq" id="WP_135419797.1">
    <property type="nucleotide sequence ID" value="NZ_SRLB01000058.1"/>
</dbReference>
<gene>
    <name evidence="1" type="ORF">EU555_34360</name>
</gene>
<sequence>MALRGIPGAPVCDTVSPLRPGVHRPHHGLFERMADGALSKSGTLMVIQVDLIAVYRASIGQLAR</sequence>
<name>A0A4Z0ND44_9HYPH</name>
<comment type="caution">
    <text evidence="1">The sequence shown here is derived from an EMBL/GenBank/DDBJ whole genome shotgun (WGS) entry which is preliminary data.</text>
</comment>